<accession>A0AAV4XAH2</accession>
<dbReference type="EMBL" id="BPLR01017415">
    <property type="protein sequence ID" value="GIY91448.1"/>
    <property type="molecule type" value="Genomic_DNA"/>
</dbReference>
<reference evidence="1 2" key="1">
    <citation type="submission" date="2021-06" db="EMBL/GenBank/DDBJ databases">
        <title>Caerostris extrusa draft genome.</title>
        <authorList>
            <person name="Kono N."/>
            <person name="Arakawa K."/>
        </authorList>
    </citation>
    <scope>NUCLEOTIDE SEQUENCE [LARGE SCALE GENOMIC DNA]</scope>
</reference>
<proteinExistence type="predicted"/>
<name>A0AAV4XAH2_CAEEX</name>
<dbReference type="AlphaFoldDB" id="A0AAV4XAH2"/>
<protein>
    <submittedName>
        <fullName evidence="1">Uncharacterized protein</fullName>
    </submittedName>
</protein>
<sequence length="87" mass="9923">MQTEVILNGQKSISNLVRFMWFEMSPMPIALPCNSLRRGRRDVSGPEWPQLVREKRAICLKHNKEQLIKGQCEAGDNPQVPPTPPLN</sequence>
<keyword evidence="2" id="KW-1185">Reference proteome</keyword>
<gene>
    <name evidence="1" type="ORF">CEXT_394861</name>
</gene>
<evidence type="ECO:0000313" key="1">
    <source>
        <dbReference type="EMBL" id="GIY91448.1"/>
    </source>
</evidence>
<dbReference type="Proteomes" id="UP001054945">
    <property type="component" value="Unassembled WGS sequence"/>
</dbReference>
<comment type="caution">
    <text evidence="1">The sequence shown here is derived from an EMBL/GenBank/DDBJ whole genome shotgun (WGS) entry which is preliminary data.</text>
</comment>
<organism evidence="1 2">
    <name type="scientific">Caerostris extrusa</name>
    <name type="common">Bark spider</name>
    <name type="synonym">Caerostris bankana</name>
    <dbReference type="NCBI Taxonomy" id="172846"/>
    <lineage>
        <taxon>Eukaryota</taxon>
        <taxon>Metazoa</taxon>
        <taxon>Ecdysozoa</taxon>
        <taxon>Arthropoda</taxon>
        <taxon>Chelicerata</taxon>
        <taxon>Arachnida</taxon>
        <taxon>Araneae</taxon>
        <taxon>Araneomorphae</taxon>
        <taxon>Entelegynae</taxon>
        <taxon>Araneoidea</taxon>
        <taxon>Araneidae</taxon>
        <taxon>Caerostris</taxon>
    </lineage>
</organism>
<evidence type="ECO:0000313" key="2">
    <source>
        <dbReference type="Proteomes" id="UP001054945"/>
    </source>
</evidence>